<evidence type="ECO:0000256" key="6">
    <source>
        <dbReference type="SAM" id="MobiDB-lite"/>
    </source>
</evidence>
<gene>
    <name evidence="8" type="ORF">F4148_17010</name>
</gene>
<sequence length="516" mass="55901">MPATFRTVFDKEPMHSSILLISCYELGHQPLSLAWPLAALRAAGLDAATVDLAVEVFPTAKAAGADLIAIAVPMHTALRIGVDAARKARAENPGAHLCFFGLYAWLNRRHLLHPGDSRKGVADSVIAGETEPVLVDLAQALSAGSPPAEVPGLTTAHREASPHLGRHTLPVPDRNPLPSLDSYAHYVPGSTSPTNGSATGRGRSVEDPVAYPAGYTEATRGCLHTCRHCPVVPVYNGRFFVVPVETVLADIAQQVENGARHITFGDPDFLNGPGHARKVARALHGAFPQVSFDFTAKVEHLLKHRRLLPELAEHGASFVVSAFESTSDRVLSRLQKGHTRRHMEEALAAVDEVGLSIQPTWMPFTPWTSLDDYLFMLRWIRQQGLIPHVPAVQLSIRMLVPPGSALLSGEDADEWKGTLDAANFTYRWQHPDPRMDALQQQVARIAEMAGQYETEGSSGAGGGNLPDPVGDAASPFAVFHRIECAAHNAADRPPPALPPLSSYMPRPPRLTEHWFC</sequence>
<feature type="compositionally biased region" description="Polar residues" evidence="6">
    <location>
        <begin position="189"/>
        <end position="198"/>
    </location>
</feature>
<dbReference type="PROSITE" id="PS51257">
    <property type="entry name" value="PROKAR_LIPOPROTEIN"/>
    <property type="match status" value="1"/>
</dbReference>
<dbReference type="InterPro" id="IPR054699">
    <property type="entry name" value="rSAM_CUAEP"/>
</dbReference>
<dbReference type="GO" id="GO:0003824">
    <property type="term" value="F:catalytic activity"/>
    <property type="evidence" value="ECO:0007669"/>
    <property type="project" value="InterPro"/>
</dbReference>
<dbReference type="Gene3D" id="3.80.30.20">
    <property type="entry name" value="tm_1862 like domain"/>
    <property type="match status" value="1"/>
</dbReference>
<evidence type="ECO:0000256" key="5">
    <source>
        <dbReference type="ARBA" id="ARBA00023014"/>
    </source>
</evidence>
<keyword evidence="3" id="KW-0479">Metal-binding</keyword>
<dbReference type="CDD" id="cd01335">
    <property type="entry name" value="Radical_SAM"/>
    <property type="match status" value="1"/>
</dbReference>
<keyword evidence="4" id="KW-0408">Iron</keyword>
<dbReference type="InterPro" id="IPR006638">
    <property type="entry name" value="Elp3/MiaA/NifB-like_rSAM"/>
</dbReference>
<dbReference type="SUPFAM" id="SSF102114">
    <property type="entry name" value="Radical SAM enzymes"/>
    <property type="match status" value="1"/>
</dbReference>
<dbReference type="AlphaFoldDB" id="A0A6B1G1M7"/>
<dbReference type="Pfam" id="PF04055">
    <property type="entry name" value="Radical_SAM"/>
    <property type="match status" value="1"/>
</dbReference>
<dbReference type="InterPro" id="IPR007197">
    <property type="entry name" value="rSAM"/>
</dbReference>
<dbReference type="InterPro" id="IPR051198">
    <property type="entry name" value="BchE-like"/>
</dbReference>
<dbReference type="SMART" id="SM00729">
    <property type="entry name" value="Elp3"/>
    <property type="match status" value="1"/>
</dbReference>
<reference evidence="8" key="1">
    <citation type="submission" date="2019-09" db="EMBL/GenBank/DDBJ databases">
        <title>Characterisation of the sponge microbiome using genome-centric metagenomics.</title>
        <authorList>
            <person name="Engelberts J.P."/>
            <person name="Robbins S.J."/>
            <person name="De Goeij J.M."/>
            <person name="Aranda M."/>
            <person name="Bell S.C."/>
            <person name="Webster N.S."/>
        </authorList>
    </citation>
    <scope>NUCLEOTIDE SEQUENCE</scope>
    <source>
        <strain evidence="8">SB0675_bin_29</strain>
    </source>
</reference>
<dbReference type="InterPro" id="IPR023404">
    <property type="entry name" value="rSAM_horseshoe"/>
</dbReference>
<proteinExistence type="predicted"/>
<name>A0A6B1G1M7_9CHLR</name>
<accession>A0A6B1G1M7</accession>
<evidence type="ECO:0000256" key="1">
    <source>
        <dbReference type="ARBA" id="ARBA00001966"/>
    </source>
</evidence>
<dbReference type="PANTHER" id="PTHR43409">
    <property type="entry name" value="ANAEROBIC MAGNESIUM-PROTOPORPHYRIN IX MONOMETHYL ESTER CYCLASE-RELATED"/>
    <property type="match status" value="1"/>
</dbReference>
<evidence type="ECO:0000313" key="8">
    <source>
        <dbReference type="EMBL" id="MYH63373.1"/>
    </source>
</evidence>
<keyword evidence="2" id="KW-0949">S-adenosyl-L-methionine</keyword>
<comment type="caution">
    <text evidence="8">The sequence shown here is derived from an EMBL/GenBank/DDBJ whole genome shotgun (WGS) entry which is preliminary data.</text>
</comment>
<organism evidence="8">
    <name type="scientific">Caldilineaceae bacterium SB0675_bin_29</name>
    <dbReference type="NCBI Taxonomy" id="2605266"/>
    <lineage>
        <taxon>Bacteria</taxon>
        <taxon>Bacillati</taxon>
        <taxon>Chloroflexota</taxon>
        <taxon>Caldilineae</taxon>
        <taxon>Caldilineales</taxon>
        <taxon>Caldilineaceae</taxon>
    </lineage>
</organism>
<feature type="region of interest" description="Disordered" evidence="6">
    <location>
        <begin position="180"/>
        <end position="205"/>
    </location>
</feature>
<evidence type="ECO:0000259" key="7">
    <source>
        <dbReference type="SMART" id="SM00729"/>
    </source>
</evidence>
<dbReference type="SFLD" id="SFLDG01082">
    <property type="entry name" value="B12-binding_domain_containing"/>
    <property type="match status" value="1"/>
</dbReference>
<dbReference type="EMBL" id="VYDA01000605">
    <property type="protein sequence ID" value="MYH63373.1"/>
    <property type="molecule type" value="Genomic_DNA"/>
</dbReference>
<dbReference type="SFLD" id="SFLDS00029">
    <property type="entry name" value="Radical_SAM"/>
    <property type="match status" value="1"/>
</dbReference>
<keyword evidence="5" id="KW-0411">Iron-sulfur</keyword>
<evidence type="ECO:0000256" key="3">
    <source>
        <dbReference type="ARBA" id="ARBA00022723"/>
    </source>
</evidence>
<dbReference type="GO" id="GO:0046872">
    <property type="term" value="F:metal ion binding"/>
    <property type="evidence" value="ECO:0007669"/>
    <property type="project" value="UniProtKB-KW"/>
</dbReference>
<dbReference type="InterPro" id="IPR058240">
    <property type="entry name" value="rSAM_sf"/>
</dbReference>
<evidence type="ECO:0000256" key="2">
    <source>
        <dbReference type="ARBA" id="ARBA00022691"/>
    </source>
</evidence>
<protein>
    <submittedName>
        <fullName evidence="8">Radical SAM protein</fullName>
    </submittedName>
</protein>
<feature type="domain" description="Elp3/MiaA/NifB-like radical SAM core" evidence="7">
    <location>
        <begin position="212"/>
        <end position="418"/>
    </location>
</feature>
<dbReference type="GO" id="GO:0051536">
    <property type="term" value="F:iron-sulfur cluster binding"/>
    <property type="evidence" value="ECO:0007669"/>
    <property type="project" value="UniProtKB-KW"/>
</dbReference>
<evidence type="ECO:0000256" key="4">
    <source>
        <dbReference type="ARBA" id="ARBA00023004"/>
    </source>
</evidence>
<dbReference type="NCBIfam" id="NF040546">
    <property type="entry name" value="rSAM_CUAEP"/>
    <property type="match status" value="1"/>
</dbReference>
<comment type="cofactor">
    <cofactor evidence="1">
        <name>[4Fe-4S] cluster</name>
        <dbReference type="ChEBI" id="CHEBI:49883"/>
    </cofactor>
</comment>
<dbReference type="PANTHER" id="PTHR43409:SF7">
    <property type="entry name" value="BLL1977 PROTEIN"/>
    <property type="match status" value="1"/>
</dbReference>
<dbReference type="GO" id="GO:0005829">
    <property type="term" value="C:cytosol"/>
    <property type="evidence" value="ECO:0007669"/>
    <property type="project" value="TreeGrafter"/>
</dbReference>